<dbReference type="EMBL" id="JFBX01000038">
    <property type="protein sequence ID" value="KXH52725.1"/>
    <property type="molecule type" value="Genomic_DNA"/>
</dbReference>
<dbReference type="Proteomes" id="UP000070328">
    <property type="component" value="Unassembled WGS sequence"/>
</dbReference>
<dbReference type="AlphaFoldDB" id="A0A135TX57"/>
<name>A0A135TX57_9PEZI</name>
<organism evidence="2 3">
    <name type="scientific">Colletotrichum simmondsii</name>
    <dbReference type="NCBI Taxonomy" id="703756"/>
    <lineage>
        <taxon>Eukaryota</taxon>
        <taxon>Fungi</taxon>
        <taxon>Dikarya</taxon>
        <taxon>Ascomycota</taxon>
        <taxon>Pezizomycotina</taxon>
        <taxon>Sordariomycetes</taxon>
        <taxon>Hypocreomycetidae</taxon>
        <taxon>Glomerellales</taxon>
        <taxon>Glomerellaceae</taxon>
        <taxon>Colletotrichum</taxon>
        <taxon>Colletotrichum acutatum species complex</taxon>
    </lineage>
</organism>
<evidence type="ECO:0000313" key="3">
    <source>
        <dbReference type="Proteomes" id="UP000070328"/>
    </source>
</evidence>
<evidence type="ECO:0000256" key="1">
    <source>
        <dbReference type="SAM" id="MobiDB-lite"/>
    </source>
</evidence>
<accession>A0A135TX57</accession>
<gene>
    <name evidence="2" type="ORF">CSIM01_11523</name>
</gene>
<keyword evidence="3" id="KW-1185">Reference proteome</keyword>
<comment type="caution">
    <text evidence="2">The sequence shown here is derived from an EMBL/GenBank/DDBJ whole genome shotgun (WGS) entry which is preliminary data.</text>
</comment>
<evidence type="ECO:0000313" key="2">
    <source>
        <dbReference type="EMBL" id="KXH52725.1"/>
    </source>
</evidence>
<feature type="region of interest" description="Disordered" evidence="1">
    <location>
        <begin position="1"/>
        <end position="54"/>
    </location>
</feature>
<proteinExistence type="predicted"/>
<protein>
    <submittedName>
        <fullName evidence="2">Uncharacterized protein</fullName>
    </submittedName>
</protein>
<sequence>MPMPMPVLAAGGGRLNPEDPEKPPVELPAGGGGKENEDDCDMPGLCPPSDMLDMGVLIPPKAELGGGDMELPAEKAGVDVDDDDHGLEVAADAVDQLMDELGCAAGCDIGEVGCKGLEN</sequence>
<reference evidence="2 3" key="1">
    <citation type="submission" date="2014-02" db="EMBL/GenBank/DDBJ databases">
        <title>The genome sequence of Colletotrichum simmondsii CBS122122.</title>
        <authorList>
            <person name="Baroncelli R."/>
            <person name="Thon M.R."/>
        </authorList>
    </citation>
    <scope>NUCLEOTIDE SEQUENCE [LARGE SCALE GENOMIC DNA]</scope>
    <source>
        <strain evidence="2 3">CBS122122</strain>
    </source>
</reference>